<dbReference type="CDD" id="cd03801">
    <property type="entry name" value="GT4_PimA-like"/>
    <property type="match status" value="1"/>
</dbReference>
<dbReference type="PANTHER" id="PTHR45947">
    <property type="entry name" value="SULFOQUINOVOSYL TRANSFERASE SQD2"/>
    <property type="match status" value="1"/>
</dbReference>
<dbReference type="Pfam" id="PF00534">
    <property type="entry name" value="Glycos_transf_1"/>
    <property type="match status" value="1"/>
</dbReference>
<dbReference type="EMBL" id="KJ755556">
    <property type="protein sequence ID" value="AIG62519.1"/>
    <property type="molecule type" value="Genomic_DNA"/>
</dbReference>
<dbReference type="RefSeq" id="WP_115205320.1">
    <property type="nucleotide sequence ID" value="NZ_CAJHTL010000032.1"/>
</dbReference>
<protein>
    <submittedName>
        <fullName evidence="3 4">Glycosyltransferase</fullName>
    </submittedName>
</protein>
<reference evidence="3" key="2">
    <citation type="journal article" date="2016" name="PLoS ONE">
        <title>Comparison of O-Antigen Gene Clusters of All O-Serogroups of Escherichia coli and Proposal for Adopting a New Nomenclature for O-Typing.</title>
        <authorList>
            <person name="DebRoy C."/>
            <person name="Fratamico P.M."/>
            <person name="Yan X."/>
            <person name="Baranzoni G."/>
            <person name="Liu Y."/>
            <person name="Needleman D.S."/>
            <person name="Tebbs R."/>
            <person name="O'Connell C.D."/>
            <person name="Allred A."/>
            <person name="Swimley M."/>
            <person name="Mwangi M."/>
            <person name="Kapur V."/>
            <person name="Raygoza Garay J.A."/>
            <person name="Roberts E.L."/>
            <person name="Katani R."/>
        </authorList>
    </citation>
    <scope>NUCLEOTIDE SEQUENCE</scope>
    <source>
        <strain evidence="3">H 311a</strain>
    </source>
</reference>
<sequence>MHVAKKICLIGHECGSYKGQGGIATYIELTAKGFAKLGLEVHVIYIHGSGVDCDDIKSWKIKNDPSLYKISLEVDKVLEEIKPDFVECTDFIGMMSYTLSKRAIRGLDYKCIFITNHHTGIKEVWEWGTQLKFNETAKSWMKSLYIAERTQSLLSDANFSTSNFLASYLDANHIESYQVSPSYYEMNDNFGETNKNHYDSNLLRIISLGRFELRKKQELLIKATCELLDEGYDIETTLIGNSGGDLYTHQDYMEYCYSLIPTEYKHKFHFYDFMPYKLLQKKYTEYDLFVIPSPYENFPNTALEAINYGVTVVGSKSSGVADMIGEDLSDYCFLPDSVSDIKRVILKYNQLDAEERATLRLKQRLSLKNLTCFEKSIQERFEKYQAVDELRSEKNIDDKDILIVYQDKNGLINKVEYCSEIYYSLGSKWKDFIREIKYIVLTSEEYQFNKIENYYPAPGIISCFSSYDPYGTVREIQQAEKGYSSLTLCVETIPYNEGDSISEYIAQVLLSTSDVIFFIDEEKKVEQGISIDIKYAIDKIKFNYSGEK</sequence>
<reference evidence="4" key="1">
    <citation type="journal article" date="2014" name="DNA Res.">
        <title>A complete view of the genetic diversity of the Escherichia coli O-antigen biosynthesis gene cluster.</title>
        <authorList>
            <person name="Iguchi A."/>
            <person name="Iyoda S."/>
            <person name="Kikuchi T."/>
            <person name="Ogura Y."/>
            <person name="Katsura K."/>
            <person name="Ohnishi M."/>
            <person name="Hayashi T."/>
            <person name="Thomson N.R."/>
        </authorList>
    </citation>
    <scope>NUCLEOTIDE SEQUENCE</scope>
    <source>
        <strain evidence="4">H311a</strain>
    </source>
</reference>
<evidence type="ECO:0000313" key="4">
    <source>
        <dbReference type="EMBL" id="BAQ01402.1"/>
    </source>
</evidence>
<organism evidence="4">
    <name type="scientific">Escherichia coli</name>
    <dbReference type="NCBI Taxonomy" id="562"/>
    <lineage>
        <taxon>Bacteria</taxon>
        <taxon>Pseudomonadati</taxon>
        <taxon>Pseudomonadota</taxon>
        <taxon>Gammaproteobacteria</taxon>
        <taxon>Enterobacterales</taxon>
        <taxon>Enterobacteriaceae</taxon>
        <taxon>Escherichia</taxon>
    </lineage>
</organism>
<dbReference type="AlphaFoldDB" id="A0A0A8J5W0"/>
<gene>
    <name evidence="3" type="primary">gtf1</name>
</gene>
<accession>A0A0A8J5W0</accession>
<dbReference type="Gene3D" id="3.40.50.2000">
    <property type="entry name" value="Glycogen Phosphorylase B"/>
    <property type="match status" value="2"/>
</dbReference>
<evidence type="ECO:0000259" key="1">
    <source>
        <dbReference type="Pfam" id="PF00534"/>
    </source>
</evidence>
<dbReference type="EMBL" id="AB812042">
    <property type="protein sequence ID" value="BAQ01402.1"/>
    <property type="molecule type" value="Genomic_DNA"/>
</dbReference>
<dbReference type="InterPro" id="IPR028098">
    <property type="entry name" value="Glyco_trans_4-like_N"/>
</dbReference>
<feature type="domain" description="Glycosyltransferase subfamily 4-like N-terminal" evidence="2">
    <location>
        <begin position="21"/>
        <end position="171"/>
    </location>
</feature>
<keyword evidence="4" id="KW-0808">Transferase</keyword>
<dbReference type="GO" id="GO:0016757">
    <property type="term" value="F:glycosyltransferase activity"/>
    <property type="evidence" value="ECO:0007669"/>
    <property type="project" value="InterPro"/>
</dbReference>
<dbReference type="InterPro" id="IPR050194">
    <property type="entry name" value="Glycosyltransferase_grp1"/>
</dbReference>
<name>A0A0A8J5W0_ECOLX</name>
<proteinExistence type="predicted"/>
<dbReference type="InterPro" id="IPR001296">
    <property type="entry name" value="Glyco_trans_1"/>
</dbReference>
<evidence type="ECO:0000259" key="2">
    <source>
        <dbReference type="Pfam" id="PF13439"/>
    </source>
</evidence>
<dbReference type="PANTHER" id="PTHR45947:SF3">
    <property type="entry name" value="SULFOQUINOVOSYL TRANSFERASE SQD2"/>
    <property type="match status" value="1"/>
</dbReference>
<evidence type="ECO:0000313" key="3">
    <source>
        <dbReference type="EMBL" id="AIG62519.1"/>
    </source>
</evidence>
<feature type="domain" description="Glycosyl transferase family 1" evidence="1">
    <location>
        <begin position="200"/>
        <end position="352"/>
    </location>
</feature>
<dbReference type="Pfam" id="PF13439">
    <property type="entry name" value="Glyco_transf_4"/>
    <property type="match status" value="1"/>
</dbReference>
<dbReference type="SUPFAM" id="SSF53756">
    <property type="entry name" value="UDP-Glycosyltransferase/glycogen phosphorylase"/>
    <property type="match status" value="1"/>
</dbReference>